<dbReference type="Gene3D" id="1.10.443.10">
    <property type="entry name" value="Intergrase catalytic core"/>
    <property type="match status" value="1"/>
</dbReference>
<dbReference type="GO" id="GO:0006310">
    <property type="term" value="P:DNA recombination"/>
    <property type="evidence" value="ECO:0007669"/>
    <property type="project" value="UniProtKB-KW"/>
</dbReference>
<dbReference type="PROSITE" id="PS51898">
    <property type="entry name" value="TYR_RECOMBINASE"/>
    <property type="match status" value="1"/>
</dbReference>
<dbReference type="InterPro" id="IPR013762">
    <property type="entry name" value="Integrase-like_cat_sf"/>
</dbReference>
<dbReference type="AlphaFoldDB" id="A0A2S4RZJ9"/>
<gene>
    <name evidence="3" type="ORF">C3430_07285</name>
</gene>
<evidence type="ECO:0000313" key="4">
    <source>
        <dbReference type="Proteomes" id="UP000237003"/>
    </source>
</evidence>
<proteinExistence type="predicted"/>
<dbReference type="SUPFAM" id="SSF56349">
    <property type="entry name" value="DNA breaking-rejoining enzymes"/>
    <property type="match status" value="1"/>
</dbReference>
<accession>A0A2S4RZJ9</accession>
<organism evidence="3 4">
    <name type="scientific">Citrobacter amalonaticus</name>
    <dbReference type="NCBI Taxonomy" id="35703"/>
    <lineage>
        <taxon>Bacteria</taxon>
        <taxon>Pseudomonadati</taxon>
        <taxon>Pseudomonadota</taxon>
        <taxon>Gammaproteobacteria</taxon>
        <taxon>Enterobacterales</taxon>
        <taxon>Enterobacteriaceae</taxon>
        <taxon>Citrobacter</taxon>
    </lineage>
</organism>
<dbReference type="Proteomes" id="UP000237003">
    <property type="component" value="Unassembled WGS sequence"/>
</dbReference>
<evidence type="ECO:0000256" key="1">
    <source>
        <dbReference type="ARBA" id="ARBA00023172"/>
    </source>
</evidence>
<feature type="domain" description="Tyr recombinase" evidence="2">
    <location>
        <begin position="39"/>
        <end position="219"/>
    </location>
</feature>
<evidence type="ECO:0000259" key="2">
    <source>
        <dbReference type="PROSITE" id="PS51898"/>
    </source>
</evidence>
<dbReference type="InterPro" id="IPR011010">
    <property type="entry name" value="DNA_brk_join_enz"/>
</dbReference>
<dbReference type="CDD" id="cd00800">
    <property type="entry name" value="INT_Lambda_C"/>
    <property type="match status" value="1"/>
</dbReference>
<dbReference type="EMBL" id="PQLX01000002">
    <property type="protein sequence ID" value="POU66592.1"/>
    <property type="molecule type" value="Genomic_DNA"/>
</dbReference>
<evidence type="ECO:0000313" key="3">
    <source>
        <dbReference type="EMBL" id="POU66592.1"/>
    </source>
</evidence>
<dbReference type="Pfam" id="PF00589">
    <property type="entry name" value="Phage_integrase"/>
    <property type="match status" value="1"/>
</dbReference>
<dbReference type="InterPro" id="IPR002104">
    <property type="entry name" value="Integrase_catalytic"/>
</dbReference>
<dbReference type="OrthoDB" id="8781634at2"/>
<keyword evidence="1" id="KW-0233">DNA recombination</keyword>
<comment type="caution">
    <text evidence="3">The sequence shown here is derived from an EMBL/GenBank/DDBJ whole genome shotgun (WGS) entry which is preliminary data.</text>
</comment>
<dbReference type="GO" id="GO:0015074">
    <property type="term" value="P:DNA integration"/>
    <property type="evidence" value="ECO:0007669"/>
    <property type="project" value="InterPro"/>
</dbReference>
<name>A0A2S4RZJ9_CITAM</name>
<protein>
    <submittedName>
        <fullName evidence="3">Integrase</fullName>
    </submittedName>
</protein>
<sequence length="220" mass="25039">MATCCDLKQKCNSTNISHWSYNEPIVNQGPATRAAKSEVKRARITADEYLTIRKYAEDLSAWVVLVMDLAVVTGQRVGDLCKMRWEDIKDDYLYVEQSKTGSKLALPTSLTVNALNISMQKTLEKCKLLLNGETIIASTRSEPLSSGTISRYFMRARKASELSFEGEPPAFHELRSLSARLYEKQVSREFSQHLLGHKSDTMASQYRDDRGREWDKIEFS</sequence>
<dbReference type="GO" id="GO:0003677">
    <property type="term" value="F:DNA binding"/>
    <property type="evidence" value="ECO:0007669"/>
    <property type="project" value="InterPro"/>
</dbReference>
<reference evidence="3 4" key="1">
    <citation type="submission" date="2018-01" db="EMBL/GenBank/DDBJ databases">
        <title>Complete genome sequences of 14 Citrobacter spp. isolated from plant in Canada.</title>
        <authorList>
            <person name="Bhandare S.G."/>
            <person name="Colavecchio A."/>
            <person name="Jeukens J."/>
            <person name="Emond-Rheault J.-G."/>
            <person name="Freschi L."/>
            <person name="Hamel J."/>
            <person name="Kukavica-Ibrulj I."/>
            <person name="Levesque R."/>
            <person name="Goodridge L."/>
        </authorList>
    </citation>
    <scope>NUCLEOTIDE SEQUENCE [LARGE SCALE GENOMIC DNA]</scope>
    <source>
        <strain evidence="3 4">S1285</strain>
    </source>
</reference>